<keyword evidence="10" id="KW-1185">Reference proteome</keyword>
<feature type="transmembrane region" description="Helical" evidence="8">
    <location>
        <begin position="65"/>
        <end position="88"/>
    </location>
</feature>
<sequence length="322" mass="35600">MGLFEKLYTLLILLAVGAGLLIGQVEIVASKAKEVIMPFLMLMLLATFLQMPLHAIKKSFANNKFTGLTVMLNFVVTPILAWGLASLFLADHPALWIGFIMLMVTPCTDWYIIFTGIARGDVALSTSLLPLNLILQILLMPVYLYLFTGVTGGVEMRVFAESMFFVLLLPLLTAYIINRFILKDEQRRVRIFQRINTVPIIFLCLAIMAMFAFQGTLLIENKELLYQLLLPILLFFILILIIGRVVGRLTRLSTAQTASLNLTTLARNSPVALAMALTAFPDEPLIALVLIIGPLVELPALSLLSFGIAKFGGKKGLNKIIS</sequence>
<evidence type="ECO:0000256" key="2">
    <source>
        <dbReference type="ARBA" id="ARBA00010110"/>
    </source>
</evidence>
<dbReference type="Proteomes" id="UP000031938">
    <property type="component" value="Unassembled WGS sequence"/>
</dbReference>
<evidence type="ECO:0008006" key="11">
    <source>
        <dbReference type="Google" id="ProtNLM"/>
    </source>
</evidence>
<feature type="transmembrane region" description="Helical" evidence="8">
    <location>
        <begin position="258"/>
        <end position="280"/>
    </location>
</feature>
<accession>A0A0C2VZU9</accession>
<dbReference type="PANTHER" id="PTHR43057">
    <property type="entry name" value="ARSENITE EFFLUX TRANSPORTER"/>
    <property type="match status" value="1"/>
</dbReference>
<feature type="transmembrane region" description="Helical" evidence="8">
    <location>
        <begin position="286"/>
        <end position="309"/>
    </location>
</feature>
<dbReference type="InterPro" id="IPR004706">
    <property type="entry name" value="Arsenical-R_Acr3"/>
</dbReference>
<evidence type="ECO:0000256" key="1">
    <source>
        <dbReference type="ARBA" id="ARBA00004651"/>
    </source>
</evidence>
<evidence type="ECO:0000256" key="7">
    <source>
        <dbReference type="ARBA" id="ARBA00023136"/>
    </source>
</evidence>
<feature type="transmembrane region" description="Helical" evidence="8">
    <location>
        <begin position="225"/>
        <end position="246"/>
    </location>
</feature>
<name>A0A0C2VZU9_9BACL</name>
<evidence type="ECO:0000256" key="6">
    <source>
        <dbReference type="ARBA" id="ARBA00022989"/>
    </source>
</evidence>
<evidence type="ECO:0000256" key="5">
    <source>
        <dbReference type="ARBA" id="ARBA00022692"/>
    </source>
</evidence>
<dbReference type="STRING" id="889306.KP78_09260"/>
<dbReference type="GO" id="GO:0015104">
    <property type="term" value="F:antimonite transmembrane transporter activity"/>
    <property type="evidence" value="ECO:0007669"/>
    <property type="project" value="TreeGrafter"/>
</dbReference>
<dbReference type="InterPro" id="IPR038770">
    <property type="entry name" value="Na+/solute_symporter_sf"/>
</dbReference>
<dbReference type="EMBL" id="JXRP01000009">
    <property type="protein sequence ID" value="KIL49458.1"/>
    <property type="molecule type" value="Genomic_DNA"/>
</dbReference>
<feature type="transmembrane region" description="Helical" evidence="8">
    <location>
        <begin position="198"/>
        <end position="219"/>
    </location>
</feature>
<keyword evidence="3" id="KW-0813">Transport</keyword>
<keyword evidence="6 8" id="KW-1133">Transmembrane helix</keyword>
<dbReference type="PANTHER" id="PTHR43057:SF1">
    <property type="entry name" value="ARSENICAL-RESISTANCE PROTEIN 3"/>
    <property type="match status" value="1"/>
</dbReference>
<dbReference type="RefSeq" id="WP_052474561.1">
    <property type="nucleotide sequence ID" value="NZ_JXRP01000009.1"/>
</dbReference>
<evidence type="ECO:0000256" key="4">
    <source>
        <dbReference type="ARBA" id="ARBA00022475"/>
    </source>
</evidence>
<feature type="transmembrane region" description="Helical" evidence="8">
    <location>
        <begin position="7"/>
        <end position="29"/>
    </location>
</feature>
<proteinExistence type="inferred from homology"/>
<evidence type="ECO:0000256" key="8">
    <source>
        <dbReference type="SAM" id="Phobius"/>
    </source>
</evidence>
<dbReference type="Pfam" id="PF01758">
    <property type="entry name" value="SBF"/>
    <property type="match status" value="1"/>
</dbReference>
<gene>
    <name evidence="9" type="ORF">KP78_09260</name>
</gene>
<evidence type="ECO:0000313" key="9">
    <source>
        <dbReference type="EMBL" id="KIL49458.1"/>
    </source>
</evidence>
<dbReference type="InterPro" id="IPR002657">
    <property type="entry name" value="BilAc:Na_symport/Acr3"/>
</dbReference>
<dbReference type="GO" id="GO:0015297">
    <property type="term" value="F:antiporter activity"/>
    <property type="evidence" value="ECO:0007669"/>
    <property type="project" value="InterPro"/>
</dbReference>
<feature type="transmembrane region" description="Helical" evidence="8">
    <location>
        <begin position="158"/>
        <end position="177"/>
    </location>
</feature>
<reference evidence="9 10" key="1">
    <citation type="submission" date="2015-01" db="EMBL/GenBank/DDBJ databases">
        <title>Genome sequencing of Jeotgalibacillus soli.</title>
        <authorList>
            <person name="Goh K.M."/>
            <person name="Chan K.-G."/>
            <person name="Yaakop A.S."/>
            <person name="Ee R."/>
            <person name="Gan H.M."/>
            <person name="Chan C.S."/>
        </authorList>
    </citation>
    <scope>NUCLEOTIDE SEQUENCE [LARGE SCALE GENOMIC DNA]</scope>
    <source>
        <strain evidence="9 10">P9</strain>
    </source>
</reference>
<dbReference type="OrthoDB" id="3254016at2"/>
<dbReference type="PATRIC" id="fig|889306.3.peg.930"/>
<dbReference type="GO" id="GO:0005886">
    <property type="term" value="C:plasma membrane"/>
    <property type="evidence" value="ECO:0007669"/>
    <property type="project" value="UniProtKB-SubCell"/>
</dbReference>
<dbReference type="Gene3D" id="1.20.1530.20">
    <property type="match status" value="1"/>
</dbReference>
<feature type="transmembrane region" description="Helical" evidence="8">
    <location>
        <begin position="94"/>
        <end position="114"/>
    </location>
</feature>
<keyword evidence="4" id="KW-1003">Cell membrane</keyword>
<feature type="transmembrane region" description="Helical" evidence="8">
    <location>
        <begin position="35"/>
        <end position="53"/>
    </location>
</feature>
<keyword evidence="7 8" id="KW-0472">Membrane</keyword>
<dbReference type="GO" id="GO:0015105">
    <property type="term" value="F:arsenite transmembrane transporter activity"/>
    <property type="evidence" value="ECO:0007669"/>
    <property type="project" value="TreeGrafter"/>
</dbReference>
<dbReference type="AlphaFoldDB" id="A0A0C2VZU9"/>
<keyword evidence="5 8" id="KW-0812">Transmembrane</keyword>
<evidence type="ECO:0000256" key="3">
    <source>
        <dbReference type="ARBA" id="ARBA00022448"/>
    </source>
</evidence>
<comment type="caution">
    <text evidence="9">The sequence shown here is derived from an EMBL/GenBank/DDBJ whole genome shotgun (WGS) entry which is preliminary data.</text>
</comment>
<evidence type="ECO:0000313" key="10">
    <source>
        <dbReference type="Proteomes" id="UP000031938"/>
    </source>
</evidence>
<comment type="subcellular location">
    <subcellularLocation>
        <location evidence="1">Cell membrane</location>
        <topology evidence="1">Multi-pass membrane protein</topology>
    </subcellularLocation>
</comment>
<comment type="similarity">
    <text evidence="2">Belongs to the arsenical resistance-3 (ACR3) (TC 2.A.59) family.</text>
</comment>
<protein>
    <recommendedName>
        <fullName evidence="11">Arsenic resistance protein</fullName>
    </recommendedName>
</protein>
<feature type="transmembrane region" description="Helical" evidence="8">
    <location>
        <begin position="126"/>
        <end position="146"/>
    </location>
</feature>
<organism evidence="9 10">
    <name type="scientific">Jeotgalibacillus soli</name>
    <dbReference type="NCBI Taxonomy" id="889306"/>
    <lineage>
        <taxon>Bacteria</taxon>
        <taxon>Bacillati</taxon>
        <taxon>Bacillota</taxon>
        <taxon>Bacilli</taxon>
        <taxon>Bacillales</taxon>
        <taxon>Caryophanaceae</taxon>
        <taxon>Jeotgalibacillus</taxon>
    </lineage>
</organism>